<dbReference type="Proteomes" id="UP000192132">
    <property type="component" value="Unassembled WGS sequence"/>
</dbReference>
<dbReference type="RefSeq" id="WP_076879130.1">
    <property type="nucleotide sequence ID" value="NZ_MLCN01000042.1"/>
</dbReference>
<dbReference type="GO" id="GO:0016020">
    <property type="term" value="C:membrane"/>
    <property type="evidence" value="ECO:0007669"/>
    <property type="project" value="TreeGrafter"/>
</dbReference>
<dbReference type="PANTHER" id="PTHR43798">
    <property type="entry name" value="MONOACYLGLYCEROL LIPASE"/>
    <property type="match status" value="1"/>
</dbReference>
<keyword evidence="1" id="KW-0378">Hydrolase</keyword>
<accession>A0A1S8CRG1</accession>
<dbReference type="STRING" id="1907941.BKE30_13515"/>
<dbReference type="Gene3D" id="3.40.50.1820">
    <property type="entry name" value="alpha/beta hydrolase"/>
    <property type="match status" value="1"/>
</dbReference>
<sequence length="298" mass="34646">MPTVIMRDQQPLYVRIIGQGQPVLMLHGLGMQSSQWLPFILPFIRHFKFYMPDFRGFGKSKSLRLNQPDVFENHAQDVQDIIRHFDLKNFYLVGYSLGASTALHLQRSPEFARVRRYLHIDQSPCVGNRPDWNYGLFGEQQSTLFSSFQQMLNIIAPFEDHLFLQQLPYPIRRQAVAVLGEIFETMLGKSLIKHVFNLSAHMPVLMPHVIALSRLEDIRLYLNAYMAGHHDYRQILGQWQIPTTLMIGMQSPLYHACGQRIISEKMQPSRVVEFQKSGHTPLLDEPVKFIRELGRFLN</sequence>
<dbReference type="SUPFAM" id="SSF53474">
    <property type="entry name" value="alpha/beta-Hydrolases"/>
    <property type="match status" value="1"/>
</dbReference>
<dbReference type="AlphaFoldDB" id="A0A1S8CRG1"/>
<evidence type="ECO:0000313" key="3">
    <source>
        <dbReference type="EMBL" id="ONG37897.1"/>
    </source>
</evidence>
<dbReference type="OrthoDB" id="9780744at2"/>
<organism evidence="3 4">
    <name type="scientific">Alkanindiges hydrocarboniclasticus</name>
    <dbReference type="NCBI Taxonomy" id="1907941"/>
    <lineage>
        <taxon>Bacteria</taxon>
        <taxon>Pseudomonadati</taxon>
        <taxon>Pseudomonadota</taxon>
        <taxon>Gammaproteobacteria</taxon>
        <taxon>Moraxellales</taxon>
        <taxon>Moraxellaceae</taxon>
        <taxon>Alkanindiges</taxon>
    </lineage>
</organism>
<dbReference type="EMBL" id="MLCN01000042">
    <property type="protein sequence ID" value="ONG37897.1"/>
    <property type="molecule type" value="Genomic_DNA"/>
</dbReference>
<protein>
    <recommendedName>
        <fullName evidence="2">AB hydrolase-1 domain-containing protein</fullName>
    </recommendedName>
</protein>
<evidence type="ECO:0000256" key="1">
    <source>
        <dbReference type="ARBA" id="ARBA00022801"/>
    </source>
</evidence>
<evidence type="ECO:0000313" key="4">
    <source>
        <dbReference type="Proteomes" id="UP000192132"/>
    </source>
</evidence>
<reference evidence="3 4" key="1">
    <citation type="submission" date="2016-10" db="EMBL/GenBank/DDBJ databases">
        <title>Draft Genome sequence of Alkanindiges sp. strain H1.</title>
        <authorList>
            <person name="Subhash Y."/>
            <person name="Lee S."/>
        </authorList>
    </citation>
    <scope>NUCLEOTIDE SEQUENCE [LARGE SCALE GENOMIC DNA]</scope>
    <source>
        <strain evidence="3 4">H1</strain>
    </source>
</reference>
<feature type="domain" description="AB hydrolase-1" evidence="2">
    <location>
        <begin position="22"/>
        <end position="105"/>
    </location>
</feature>
<comment type="caution">
    <text evidence="3">The sequence shown here is derived from an EMBL/GenBank/DDBJ whole genome shotgun (WGS) entry which is preliminary data.</text>
</comment>
<dbReference type="GO" id="GO:0016787">
    <property type="term" value="F:hydrolase activity"/>
    <property type="evidence" value="ECO:0007669"/>
    <property type="project" value="UniProtKB-KW"/>
</dbReference>
<dbReference type="InterPro" id="IPR029058">
    <property type="entry name" value="AB_hydrolase_fold"/>
</dbReference>
<proteinExistence type="predicted"/>
<dbReference type="PANTHER" id="PTHR43798:SF31">
    <property type="entry name" value="AB HYDROLASE SUPERFAMILY PROTEIN YCLE"/>
    <property type="match status" value="1"/>
</dbReference>
<dbReference type="Pfam" id="PF00561">
    <property type="entry name" value="Abhydrolase_1"/>
    <property type="match status" value="1"/>
</dbReference>
<keyword evidence="4" id="KW-1185">Reference proteome</keyword>
<gene>
    <name evidence="3" type="ORF">BKE30_13515</name>
</gene>
<evidence type="ECO:0000259" key="2">
    <source>
        <dbReference type="Pfam" id="PF00561"/>
    </source>
</evidence>
<name>A0A1S8CRG1_9GAMM</name>
<dbReference type="InterPro" id="IPR050266">
    <property type="entry name" value="AB_hydrolase_sf"/>
</dbReference>
<dbReference type="InterPro" id="IPR000073">
    <property type="entry name" value="AB_hydrolase_1"/>
</dbReference>